<keyword evidence="3" id="KW-1185">Reference proteome</keyword>
<evidence type="ECO:0000313" key="3">
    <source>
        <dbReference type="Proteomes" id="UP000318288"/>
    </source>
</evidence>
<dbReference type="OrthoDB" id="1123152at2"/>
<dbReference type="AlphaFoldDB" id="A0A5C6E568"/>
<reference evidence="2 3" key="1">
    <citation type="submission" date="2019-02" db="EMBL/GenBank/DDBJ databases">
        <title>Deep-cultivation of Planctomycetes and their phenomic and genomic characterization uncovers novel biology.</title>
        <authorList>
            <person name="Wiegand S."/>
            <person name="Jogler M."/>
            <person name="Boedeker C."/>
            <person name="Pinto D."/>
            <person name="Vollmers J."/>
            <person name="Rivas-Marin E."/>
            <person name="Kohn T."/>
            <person name="Peeters S.H."/>
            <person name="Heuer A."/>
            <person name="Rast P."/>
            <person name="Oberbeckmann S."/>
            <person name="Bunk B."/>
            <person name="Jeske O."/>
            <person name="Meyerdierks A."/>
            <person name="Storesund J.E."/>
            <person name="Kallscheuer N."/>
            <person name="Luecker S."/>
            <person name="Lage O.M."/>
            <person name="Pohl T."/>
            <person name="Merkel B.J."/>
            <person name="Hornburger P."/>
            <person name="Mueller R.-W."/>
            <person name="Bruemmer F."/>
            <person name="Labrenz M."/>
            <person name="Spormann A.M."/>
            <person name="Op Den Camp H."/>
            <person name="Overmann J."/>
            <person name="Amann R."/>
            <person name="Jetten M.S.M."/>
            <person name="Mascher T."/>
            <person name="Medema M.H."/>
            <person name="Devos D.P."/>
            <person name="Kaster A.-K."/>
            <person name="Ovreas L."/>
            <person name="Rohde M."/>
            <person name="Galperin M.Y."/>
            <person name="Jogler C."/>
        </authorList>
    </citation>
    <scope>NUCLEOTIDE SEQUENCE [LARGE SCALE GENOMIC DNA]</scope>
    <source>
        <strain evidence="2 3">Poly51</strain>
    </source>
</reference>
<sequence>MLVESTESCIGQFDDPSEAICERDILKALNTLMKSSSAPEDQSERRGLESEIVAFEFHENDYVASSKGEKSFFRPAMSFQDAKGKQVTVPDPADITPELLDRWSRRCASVTHPVLRFRYAALVWGFSKTVAGATADIEMARSVIDTSIEIAKCRLHTREFSTITKLAYSLSIAQSIRDRDRTEQVCRAIFAYERSIAEDGKLGLWGFAFDLLVDDKRCPTPDDVRDQIIRDLEERLGRVCGDEAEGVNPLAAEAAGVRLARWYRRQDERENVERVLRCYAGAYSAASKNESALVGSAWLQKVFAILMQFGMKEDADQIAVQIRLFSKKGLTELASVSSDVEVPKEELDAFLDDMVDGDLDTVLANFAAHYVPRLDEVELQVKELAADFPFTAMFPSTLVDHEGRPKAHVGSVEHDLEGNIAKITAQNMRYGAIYVRLTLERIAEKFELKTDDLLAFLYRSPILPPDKRSVIEAGLNAYLNQDWLVSIHLLIPQIEDSLLNFVMMCGRSTYKRGRNGAMMLKNFEELLRDEVVAEVFGASTVHYLRILFTDQRGWNLRNAVCHGISPANAFCAAHADRVFHAFLLFGLIHESREPDSKSL</sequence>
<protein>
    <recommendedName>
        <fullName evidence="1">DUF4209 domain-containing protein</fullName>
    </recommendedName>
</protein>
<evidence type="ECO:0000259" key="1">
    <source>
        <dbReference type="Pfam" id="PF13910"/>
    </source>
</evidence>
<gene>
    <name evidence="2" type="ORF">Poly51_62330</name>
</gene>
<dbReference type="InterPro" id="IPR025209">
    <property type="entry name" value="DUF4209"/>
</dbReference>
<dbReference type="EMBL" id="SJPW01000015">
    <property type="protein sequence ID" value="TWU43654.1"/>
    <property type="molecule type" value="Genomic_DNA"/>
</dbReference>
<dbReference type="RefSeq" id="WP_146462554.1">
    <property type="nucleotide sequence ID" value="NZ_SJPW01000015.1"/>
</dbReference>
<comment type="caution">
    <text evidence="2">The sequence shown here is derived from an EMBL/GenBank/DDBJ whole genome shotgun (WGS) entry which is preliminary data.</text>
</comment>
<feature type="domain" description="DUF4209" evidence="1">
    <location>
        <begin position="494"/>
        <end position="582"/>
    </location>
</feature>
<dbReference type="Pfam" id="PF13910">
    <property type="entry name" value="DUF4209"/>
    <property type="match status" value="1"/>
</dbReference>
<name>A0A5C6E568_9BACT</name>
<evidence type="ECO:0000313" key="2">
    <source>
        <dbReference type="EMBL" id="TWU43654.1"/>
    </source>
</evidence>
<accession>A0A5C6E568</accession>
<dbReference type="Proteomes" id="UP000318288">
    <property type="component" value="Unassembled WGS sequence"/>
</dbReference>
<proteinExistence type="predicted"/>
<organism evidence="2 3">
    <name type="scientific">Rubripirellula tenax</name>
    <dbReference type="NCBI Taxonomy" id="2528015"/>
    <lineage>
        <taxon>Bacteria</taxon>
        <taxon>Pseudomonadati</taxon>
        <taxon>Planctomycetota</taxon>
        <taxon>Planctomycetia</taxon>
        <taxon>Pirellulales</taxon>
        <taxon>Pirellulaceae</taxon>
        <taxon>Rubripirellula</taxon>
    </lineage>
</organism>